<dbReference type="EMBL" id="QSHU01000013">
    <property type="protein sequence ID" value="RHC38653.1"/>
    <property type="molecule type" value="Genomic_DNA"/>
</dbReference>
<dbReference type="InterPro" id="IPR058240">
    <property type="entry name" value="rSAM_sf"/>
</dbReference>
<sequence>MIKEGKKMKNLHQSILQERMKNANLDKLSGPFSVAFTVTNKCNYRCRHCYNNSGQNIYRELTDDRLINIARQISELKPMNVCLCGGEPLIRGKVIYDIIKELASNCGIVNIVSNGYLLTEGVLLDLKNAGINTIQVSLDGNNTFLHENMRLISGAFKKAIEAIRRASEKGFKVAVSFCPNKLNIYKIEETCKLVKELGANDFRVMPLILMGRGKSMVNMKPSPDEYLWLQQKISKLKDLYQDEDFVISWGDPLDHLTRMPENNKNSMNTYSVEIRSDGKLLLCNYLPIVVGDLNKHSLKDYWHAGYNNIWGNNKLQPYISNLYSTEQFSSFCPEPYTGRDIVYDLIDAK</sequence>
<dbReference type="EMBL" id="VSTF01000027">
    <property type="protein sequence ID" value="TYL56696.1"/>
    <property type="molecule type" value="Genomic_DNA"/>
</dbReference>
<evidence type="ECO:0000313" key="11">
    <source>
        <dbReference type="Proteomes" id="UP000324327"/>
    </source>
</evidence>
<dbReference type="PROSITE" id="PS51918">
    <property type="entry name" value="RADICAL_SAM"/>
    <property type="match status" value="1"/>
</dbReference>
<organism evidence="7 9">
    <name type="scientific">Agathobacter rectalis</name>
    <dbReference type="NCBI Taxonomy" id="39491"/>
    <lineage>
        <taxon>Bacteria</taxon>
        <taxon>Bacillati</taxon>
        <taxon>Bacillota</taxon>
        <taxon>Clostridia</taxon>
        <taxon>Lachnospirales</taxon>
        <taxon>Lachnospiraceae</taxon>
        <taxon>Agathobacter</taxon>
    </lineage>
</organism>
<evidence type="ECO:0000313" key="7">
    <source>
        <dbReference type="EMBL" id="RHI19991.1"/>
    </source>
</evidence>
<dbReference type="Proteomes" id="UP000286104">
    <property type="component" value="Unassembled WGS sequence"/>
</dbReference>
<keyword evidence="2" id="KW-0479">Metal-binding</keyword>
<dbReference type="Proteomes" id="UP000324327">
    <property type="component" value="Unassembled WGS sequence"/>
</dbReference>
<evidence type="ECO:0000256" key="1">
    <source>
        <dbReference type="ARBA" id="ARBA00022691"/>
    </source>
</evidence>
<keyword evidence="3" id="KW-0408">Iron</keyword>
<evidence type="ECO:0000313" key="10">
    <source>
        <dbReference type="Proteomes" id="UP000286104"/>
    </source>
</evidence>
<evidence type="ECO:0000313" key="6">
    <source>
        <dbReference type="EMBL" id="RHC38653.1"/>
    </source>
</evidence>
<dbReference type="AlphaFoldDB" id="A0A414ZJN1"/>
<dbReference type="SFLD" id="SFLDG01067">
    <property type="entry name" value="SPASM/twitch_domain_containing"/>
    <property type="match status" value="1"/>
</dbReference>
<dbReference type="Pfam" id="PF04055">
    <property type="entry name" value="Radical_SAM"/>
    <property type="match status" value="1"/>
</dbReference>
<evidence type="ECO:0000256" key="2">
    <source>
        <dbReference type="ARBA" id="ARBA00022723"/>
    </source>
</evidence>
<dbReference type="InterPro" id="IPR006638">
    <property type="entry name" value="Elp3/MiaA/NifB-like_rSAM"/>
</dbReference>
<dbReference type="InterPro" id="IPR007197">
    <property type="entry name" value="rSAM"/>
</dbReference>
<feature type="domain" description="Radical SAM core" evidence="5">
    <location>
        <begin position="28"/>
        <end position="251"/>
    </location>
</feature>
<keyword evidence="4" id="KW-0411">Iron-sulfur</keyword>
<reference evidence="8 11" key="2">
    <citation type="submission" date="2019-08" db="EMBL/GenBank/DDBJ databases">
        <authorList>
            <person name="Duncan S."/>
            <person name="Walker A."/>
        </authorList>
    </citation>
    <scope>NUCLEOTIDE SEQUENCE [LARGE SCALE GENOMIC DNA]</scope>
    <source>
        <strain evidence="8 11">T3WBe13</strain>
    </source>
</reference>
<dbReference type="PANTHER" id="PTHR11228">
    <property type="entry name" value="RADICAL SAM DOMAIN PROTEIN"/>
    <property type="match status" value="1"/>
</dbReference>
<evidence type="ECO:0000256" key="3">
    <source>
        <dbReference type="ARBA" id="ARBA00023004"/>
    </source>
</evidence>
<dbReference type="InterPro" id="IPR013785">
    <property type="entry name" value="Aldolase_TIM"/>
</dbReference>
<dbReference type="PANTHER" id="PTHR11228:SF7">
    <property type="entry name" value="PQQA PEPTIDE CYCLASE"/>
    <property type="match status" value="1"/>
</dbReference>
<dbReference type="SFLD" id="SFLDS00029">
    <property type="entry name" value="Radical_SAM"/>
    <property type="match status" value="1"/>
</dbReference>
<dbReference type="Gene3D" id="3.20.20.70">
    <property type="entry name" value="Aldolase class I"/>
    <property type="match status" value="1"/>
</dbReference>
<evidence type="ECO:0000313" key="8">
    <source>
        <dbReference type="EMBL" id="TYL56696.1"/>
    </source>
</evidence>
<dbReference type="CDD" id="cd01335">
    <property type="entry name" value="Radical_SAM"/>
    <property type="match status" value="1"/>
</dbReference>
<comment type="caution">
    <text evidence="7">The sequence shown here is derived from an EMBL/GenBank/DDBJ whole genome shotgun (WGS) entry which is preliminary data.</text>
</comment>
<dbReference type="SMART" id="SM00729">
    <property type="entry name" value="Elp3"/>
    <property type="match status" value="1"/>
</dbReference>
<dbReference type="SUPFAM" id="SSF102114">
    <property type="entry name" value="Radical SAM enzymes"/>
    <property type="match status" value="1"/>
</dbReference>
<protein>
    <submittedName>
        <fullName evidence="7">Radical SAM protein</fullName>
    </submittedName>
</protein>
<dbReference type="EMBL" id="QRKN01000010">
    <property type="protein sequence ID" value="RHI19991.1"/>
    <property type="molecule type" value="Genomic_DNA"/>
</dbReference>
<gene>
    <name evidence="7" type="ORF">DW172_11455</name>
    <name evidence="6" type="ORF">DW848_10180</name>
    <name evidence="8" type="ORF">FYL31_14505</name>
</gene>
<reference evidence="8 11" key="3">
    <citation type="submission" date="2019-09" db="EMBL/GenBank/DDBJ databases">
        <title>Strain-level analysis of Eubacterium rectale using genomes from metagenomes.</title>
        <authorList>
            <person name="Karcher N."/>
            <person name="Segata N."/>
        </authorList>
    </citation>
    <scope>NUCLEOTIDE SEQUENCE [LARGE SCALE GENOMIC DNA]</scope>
    <source>
        <strain evidence="8 11">T3WBe13</strain>
    </source>
</reference>
<proteinExistence type="predicted"/>
<dbReference type="SFLD" id="SFLDG01386">
    <property type="entry name" value="main_SPASM_domain-containing"/>
    <property type="match status" value="1"/>
</dbReference>
<name>A0A414ZJN1_9FIRM</name>
<dbReference type="GO" id="GO:0003824">
    <property type="term" value="F:catalytic activity"/>
    <property type="evidence" value="ECO:0007669"/>
    <property type="project" value="InterPro"/>
</dbReference>
<dbReference type="InterPro" id="IPR050377">
    <property type="entry name" value="Radical_SAM_PqqE_MftC-like"/>
</dbReference>
<evidence type="ECO:0000259" key="5">
    <source>
        <dbReference type="PROSITE" id="PS51918"/>
    </source>
</evidence>
<reference evidence="9 10" key="1">
    <citation type="submission" date="2018-08" db="EMBL/GenBank/DDBJ databases">
        <title>A genome reference for cultivated species of the human gut microbiota.</title>
        <authorList>
            <person name="Zou Y."/>
            <person name="Xue W."/>
            <person name="Luo G."/>
        </authorList>
    </citation>
    <scope>NUCLEOTIDE SEQUENCE [LARGE SCALE GENOMIC DNA]</scope>
    <source>
        <strain evidence="7 9">AM16-11</strain>
        <strain evidence="6 10">AM36-3AA</strain>
    </source>
</reference>
<evidence type="ECO:0000256" key="4">
    <source>
        <dbReference type="ARBA" id="ARBA00023014"/>
    </source>
</evidence>
<keyword evidence="1" id="KW-0949">S-adenosyl-L-methionine</keyword>
<accession>A0A414ZJN1</accession>
<dbReference type="GO" id="GO:0051536">
    <property type="term" value="F:iron-sulfur cluster binding"/>
    <property type="evidence" value="ECO:0007669"/>
    <property type="project" value="UniProtKB-KW"/>
</dbReference>
<dbReference type="Proteomes" id="UP000285865">
    <property type="component" value="Unassembled WGS sequence"/>
</dbReference>
<dbReference type="GO" id="GO:0046872">
    <property type="term" value="F:metal ion binding"/>
    <property type="evidence" value="ECO:0007669"/>
    <property type="project" value="UniProtKB-KW"/>
</dbReference>
<evidence type="ECO:0000313" key="9">
    <source>
        <dbReference type="Proteomes" id="UP000285865"/>
    </source>
</evidence>